<evidence type="ECO:0000313" key="2">
    <source>
        <dbReference type="EMBL" id="CUA71374.1"/>
    </source>
</evidence>
<accession>A0A0K6FZ24</accession>
<sequence length="172" mass="18893">MTTYTLSKTSPINTELTDPGGNVDYEISTPFRLGDSETMIKRGDQVIATIQWKTFQKSTLTMGGKSSTTNKVFPRSKQLSTSRVYTMPNGESFKWKDTSKLYCVSVDTGLNLATYYRTSLHLVRSKKSTLDILHDADVEKTDTLVIAEKKARNRRRARRNAASGGGGAGGGG</sequence>
<gene>
    <name evidence="2" type="ORF">RSOLAG22IIIB_04589</name>
</gene>
<organism evidence="2 3">
    <name type="scientific">Rhizoctonia solani</name>
    <dbReference type="NCBI Taxonomy" id="456999"/>
    <lineage>
        <taxon>Eukaryota</taxon>
        <taxon>Fungi</taxon>
        <taxon>Dikarya</taxon>
        <taxon>Basidiomycota</taxon>
        <taxon>Agaricomycotina</taxon>
        <taxon>Agaricomycetes</taxon>
        <taxon>Cantharellales</taxon>
        <taxon>Ceratobasidiaceae</taxon>
        <taxon>Rhizoctonia</taxon>
    </lineage>
</organism>
<keyword evidence="3" id="KW-1185">Reference proteome</keyword>
<reference evidence="2 3" key="1">
    <citation type="submission" date="2015-07" db="EMBL/GenBank/DDBJ databases">
        <authorList>
            <person name="Noorani M."/>
        </authorList>
    </citation>
    <scope>NUCLEOTIDE SEQUENCE [LARGE SCALE GENOMIC DNA]</scope>
    <source>
        <strain evidence="2">BBA 69670</strain>
    </source>
</reference>
<evidence type="ECO:0000259" key="1">
    <source>
        <dbReference type="Pfam" id="PF20236"/>
    </source>
</evidence>
<dbReference type="Pfam" id="PF20236">
    <property type="entry name" value="DUF6593"/>
    <property type="match status" value="1"/>
</dbReference>
<feature type="domain" description="DUF6593" evidence="1">
    <location>
        <begin position="10"/>
        <end position="146"/>
    </location>
</feature>
<proteinExistence type="predicted"/>
<dbReference type="AlphaFoldDB" id="A0A0K6FZ24"/>
<dbReference type="EMBL" id="CYGV01001234">
    <property type="protein sequence ID" value="CUA71374.1"/>
    <property type="molecule type" value="Genomic_DNA"/>
</dbReference>
<dbReference type="InterPro" id="IPR046528">
    <property type="entry name" value="DUF6593"/>
</dbReference>
<dbReference type="Proteomes" id="UP000044841">
    <property type="component" value="Unassembled WGS sequence"/>
</dbReference>
<evidence type="ECO:0000313" key="3">
    <source>
        <dbReference type="Proteomes" id="UP000044841"/>
    </source>
</evidence>
<name>A0A0K6FZ24_9AGAM</name>
<protein>
    <recommendedName>
        <fullName evidence="1">DUF6593 domain-containing protein</fullName>
    </recommendedName>
</protein>